<dbReference type="InterPro" id="IPR048011">
    <property type="entry name" value="NTP-PPase_MazG-like_C"/>
</dbReference>
<dbReference type="GO" id="GO:0006950">
    <property type="term" value="P:response to stress"/>
    <property type="evidence" value="ECO:0007669"/>
    <property type="project" value="UniProtKB-ARBA"/>
</dbReference>
<evidence type="ECO:0000313" key="7">
    <source>
        <dbReference type="EMBL" id="PRY26871.1"/>
    </source>
</evidence>
<dbReference type="FunFam" id="1.10.287.1080:FF:000003">
    <property type="entry name" value="Nucleoside triphosphate pyrophosphohydrolase"/>
    <property type="match status" value="1"/>
</dbReference>
<feature type="domain" description="NTP pyrophosphohydrolase MazG-like" evidence="6">
    <location>
        <begin position="176"/>
        <end position="234"/>
    </location>
</feature>
<dbReference type="InterPro" id="IPR011576">
    <property type="entry name" value="Pyridox_Oxase_N"/>
</dbReference>
<dbReference type="Pfam" id="PF03819">
    <property type="entry name" value="MazG"/>
    <property type="match status" value="2"/>
</dbReference>
<dbReference type="NCBIfam" id="NF007113">
    <property type="entry name" value="PRK09562.1"/>
    <property type="match status" value="1"/>
</dbReference>
<dbReference type="PANTHER" id="PTHR30522">
    <property type="entry name" value="NUCLEOSIDE TRIPHOSPHATE PYROPHOSPHOHYDROLASE"/>
    <property type="match status" value="1"/>
</dbReference>
<dbReference type="Pfam" id="PF01243">
    <property type="entry name" value="PNPOx_N"/>
    <property type="match status" value="1"/>
</dbReference>
<evidence type="ECO:0000256" key="4">
    <source>
        <dbReference type="ARBA" id="ARBA00074799"/>
    </source>
</evidence>
<comment type="similarity">
    <text evidence="2">Belongs to the nucleoside triphosphate pyrophosphohydrolase family.</text>
</comment>
<organism evidence="7 8">
    <name type="scientific">Aliiruegeria haliotis</name>
    <dbReference type="NCBI Taxonomy" id="1280846"/>
    <lineage>
        <taxon>Bacteria</taxon>
        <taxon>Pseudomonadati</taxon>
        <taxon>Pseudomonadota</taxon>
        <taxon>Alphaproteobacteria</taxon>
        <taxon>Rhodobacterales</taxon>
        <taxon>Roseobacteraceae</taxon>
        <taxon>Aliiruegeria</taxon>
    </lineage>
</organism>
<feature type="domain" description="NTP pyrophosphohydrolase MazG-like" evidence="6">
    <location>
        <begin position="36"/>
        <end position="109"/>
    </location>
</feature>
<dbReference type="GO" id="GO:0046076">
    <property type="term" value="P:dTTP catabolic process"/>
    <property type="evidence" value="ECO:0007669"/>
    <property type="project" value="TreeGrafter"/>
</dbReference>
<dbReference type="FunFam" id="1.10.287.1080:FF:000001">
    <property type="entry name" value="Nucleoside triphosphate pyrophosphohydrolase"/>
    <property type="match status" value="1"/>
</dbReference>
<dbReference type="GO" id="GO:0046047">
    <property type="term" value="P:TTP catabolic process"/>
    <property type="evidence" value="ECO:0007669"/>
    <property type="project" value="TreeGrafter"/>
</dbReference>
<dbReference type="EMBL" id="PVTD01000001">
    <property type="protein sequence ID" value="PRY26871.1"/>
    <property type="molecule type" value="Genomic_DNA"/>
</dbReference>
<dbReference type="GO" id="GO:0047693">
    <property type="term" value="F:ATP diphosphatase activity"/>
    <property type="evidence" value="ECO:0007669"/>
    <property type="project" value="UniProtKB-EC"/>
</dbReference>
<dbReference type="GO" id="GO:0046052">
    <property type="term" value="P:UTP catabolic process"/>
    <property type="evidence" value="ECO:0007669"/>
    <property type="project" value="TreeGrafter"/>
</dbReference>
<name>A0A2T0S0B3_9RHOB</name>
<keyword evidence="8" id="KW-1185">Reference proteome</keyword>
<evidence type="ECO:0000313" key="8">
    <source>
        <dbReference type="Proteomes" id="UP000239480"/>
    </source>
</evidence>
<dbReference type="InterPro" id="IPR048015">
    <property type="entry name" value="NTP-PPase_MazG-like_N"/>
</dbReference>
<dbReference type="GO" id="GO:0046081">
    <property type="term" value="P:dUTP catabolic process"/>
    <property type="evidence" value="ECO:0007669"/>
    <property type="project" value="TreeGrafter"/>
</dbReference>
<dbReference type="InterPro" id="IPR004518">
    <property type="entry name" value="MazG-like_dom"/>
</dbReference>
<accession>A0A2T0S0B3</accession>
<comment type="caution">
    <text evidence="7">The sequence shown here is derived from an EMBL/GenBank/DDBJ whole genome shotgun (WGS) entry which is preliminary data.</text>
</comment>
<dbReference type="GO" id="GO:0046061">
    <property type="term" value="P:dATP catabolic process"/>
    <property type="evidence" value="ECO:0007669"/>
    <property type="project" value="TreeGrafter"/>
</dbReference>
<dbReference type="InterPro" id="IPR024029">
    <property type="entry name" value="Pyridox_Oxase_FMN-dep"/>
</dbReference>
<protein>
    <recommendedName>
        <fullName evidence="4">Nucleoside triphosphate pyrophosphohydrolase</fullName>
        <ecNumber evidence="3">3.6.1.8</ecNumber>
    </recommendedName>
</protein>
<dbReference type="InterPro" id="IPR011551">
    <property type="entry name" value="NTP_PyrPHydrolase_MazG"/>
</dbReference>
<evidence type="ECO:0000256" key="1">
    <source>
        <dbReference type="ARBA" id="ARBA00052141"/>
    </source>
</evidence>
<dbReference type="CDD" id="cd11529">
    <property type="entry name" value="NTP-PPase_MazG_Cterm"/>
    <property type="match status" value="1"/>
</dbReference>
<gene>
    <name evidence="7" type="ORF">CLV78_101975</name>
</gene>
<dbReference type="SUPFAM" id="SSF50475">
    <property type="entry name" value="FMN-binding split barrel"/>
    <property type="match status" value="1"/>
</dbReference>
<dbReference type="NCBIfam" id="TIGR04025">
    <property type="entry name" value="PPOX_FMN_DR2398"/>
    <property type="match status" value="1"/>
</dbReference>
<evidence type="ECO:0000259" key="5">
    <source>
        <dbReference type="Pfam" id="PF01243"/>
    </source>
</evidence>
<comment type="catalytic activity">
    <reaction evidence="1">
        <text>ATP + H2O = AMP + diphosphate + H(+)</text>
        <dbReference type="Rhea" id="RHEA:14245"/>
        <dbReference type="ChEBI" id="CHEBI:15377"/>
        <dbReference type="ChEBI" id="CHEBI:15378"/>
        <dbReference type="ChEBI" id="CHEBI:30616"/>
        <dbReference type="ChEBI" id="CHEBI:33019"/>
        <dbReference type="ChEBI" id="CHEBI:456215"/>
        <dbReference type="EC" id="3.6.1.8"/>
    </reaction>
</comment>
<feature type="domain" description="Pyridoxamine 5'-phosphate oxidase N-terminal" evidence="5">
    <location>
        <begin position="315"/>
        <end position="434"/>
    </location>
</feature>
<dbReference type="NCBIfam" id="TIGR00444">
    <property type="entry name" value="mazG"/>
    <property type="match status" value="1"/>
</dbReference>
<dbReference type="Gene3D" id="1.10.287.1080">
    <property type="entry name" value="MazG-like"/>
    <property type="match status" value="2"/>
</dbReference>
<dbReference type="InterPro" id="IPR012349">
    <property type="entry name" value="Split_barrel_FMN-bd"/>
</dbReference>
<dbReference type="OrthoDB" id="9808939at2"/>
<dbReference type="SUPFAM" id="SSF101386">
    <property type="entry name" value="all-alpha NTP pyrophosphatases"/>
    <property type="match status" value="2"/>
</dbReference>
<evidence type="ECO:0000259" key="6">
    <source>
        <dbReference type="Pfam" id="PF03819"/>
    </source>
</evidence>
<sequence length="485" mass="54083">MSDSLIHDPNGGMPRLLEIMARLRDPETGCPWDIEQTWDTIAPYTIEEAYEVADAIEREAWGELKGELGDLLLQVVYFSQMGAEEGRFTFAEIADGISDKMVDRHPHVFGNEYRDKSAEQQTRDWEVQKAKERAAKGEARVLDGVALGLPALLRAYKLQKRAARVGFDWDNADLVLDKIREEAEELAEAAATGDHDAIEDEMGDMLFVLANLARHLGVDPEQALRRTNAKFVRRFRAVEDALHANGSSPQQASLDDMDSLWNRIKAGEKTDLPGDTTPEGSLADRLPRVTATEDLEAIYGDAIPTSLTKVVDRITPLYRKWIESSRFVVLSTVGPEGTDASPRGDIGPVLRVADQRTLLLPDWRGNNRIDSLRNIVRDPRVSLMFLVPGSNNVVRVNGSAFVTTDPGLLERFEHNGKQPRSIVVVKVREAYFQCAKALMRSALWTSGDTGSRVPTAGEFLKAVDEGFDAESYDTGYEDHARDKMW</sequence>
<dbReference type="Proteomes" id="UP000239480">
    <property type="component" value="Unassembled WGS sequence"/>
</dbReference>
<proteinExistence type="inferred from homology"/>
<dbReference type="CDD" id="cd11528">
    <property type="entry name" value="NTP-PPase_MazG_Nterm"/>
    <property type="match status" value="1"/>
</dbReference>
<dbReference type="PANTHER" id="PTHR30522:SF0">
    <property type="entry name" value="NUCLEOSIDE TRIPHOSPHATE PYROPHOSPHOHYDROLASE"/>
    <property type="match status" value="1"/>
</dbReference>
<dbReference type="AlphaFoldDB" id="A0A2T0S0B3"/>
<dbReference type="GO" id="GO:0006203">
    <property type="term" value="P:dGTP catabolic process"/>
    <property type="evidence" value="ECO:0007669"/>
    <property type="project" value="TreeGrafter"/>
</dbReference>
<evidence type="ECO:0000256" key="3">
    <source>
        <dbReference type="ARBA" id="ARBA00066372"/>
    </source>
</evidence>
<dbReference type="Gene3D" id="2.30.110.10">
    <property type="entry name" value="Electron Transport, Fmn-binding Protein, Chain A"/>
    <property type="match status" value="1"/>
</dbReference>
<reference evidence="7 8" key="1">
    <citation type="submission" date="2018-03" db="EMBL/GenBank/DDBJ databases">
        <title>Genomic Encyclopedia of Archaeal and Bacterial Type Strains, Phase II (KMG-II): from individual species to whole genera.</title>
        <authorList>
            <person name="Goeker M."/>
        </authorList>
    </citation>
    <scope>NUCLEOTIDE SEQUENCE [LARGE SCALE GENOMIC DNA]</scope>
    <source>
        <strain evidence="7 8">DSM 29328</strain>
    </source>
</reference>
<evidence type="ECO:0000256" key="2">
    <source>
        <dbReference type="ARBA" id="ARBA00061115"/>
    </source>
</evidence>
<dbReference type="EC" id="3.6.1.8" evidence="3"/>